<dbReference type="InterPro" id="IPR002481">
    <property type="entry name" value="FUR"/>
</dbReference>
<feature type="binding site" evidence="8">
    <location>
        <position position="132"/>
    </location>
    <ligand>
        <name>Zn(2+)</name>
        <dbReference type="ChEBI" id="CHEBI:29105"/>
    </ligand>
</feature>
<dbReference type="GO" id="GO:1900376">
    <property type="term" value="P:regulation of secondary metabolite biosynthetic process"/>
    <property type="evidence" value="ECO:0007669"/>
    <property type="project" value="TreeGrafter"/>
</dbReference>
<dbReference type="Proteomes" id="UP000092884">
    <property type="component" value="Chromosome"/>
</dbReference>
<evidence type="ECO:0000256" key="6">
    <source>
        <dbReference type="ARBA" id="ARBA00023125"/>
    </source>
</evidence>
<keyword evidence="7" id="KW-0804">Transcription</keyword>
<keyword evidence="5" id="KW-0805">Transcription regulation</keyword>
<organism evidence="9 10">
    <name type="scientific">Helicobacter enhydrae</name>
    <dbReference type="NCBI Taxonomy" id="222136"/>
    <lineage>
        <taxon>Bacteria</taxon>
        <taxon>Pseudomonadati</taxon>
        <taxon>Campylobacterota</taxon>
        <taxon>Epsilonproteobacteria</taxon>
        <taxon>Campylobacterales</taxon>
        <taxon>Helicobacteraceae</taxon>
        <taxon>Helicobacter</taxon>
    </lineage>
</organism>
<feature type="binding site" evidence="8">
    <location>
        <position position="93"/>
    </location>
    <ligand>
        <name>Zn(2+)</name>
        <dbReference type="ChEBI" id="CHEBI:29105"/>
    </ligand>
</feature>
<dbReference type="KEGG" id="het:BBW65_04590"/>
<accession>A0A1B1U5W9</accession>
<comment type="cofactor">
    <cofactor evidence="8">
        <name>Zn(2+)</name>
        <dbReference type="ChEBI" id="CHEBI:29105"/>
    </cofactor>
    <text evidence="8">Binds 1 zinc ion per subunit.</text>
</comment>
<dbReference type="OrthoDB" id="8659436at2"/>
<dbReference type="InterPro" id="IPR036388">
    <property type="entry name" value="WH-like_DNA-bd_sf"/>
</dbReference>
<dbReference type="SUPFAM" id="SSF46785">
    <property type="entry name" value="Winged helix' DNA-binding domain"/>
    <property type="match status" value="1"/>
</dbReference>
<dbReference type="GO" id="GO:0000976">
    <property type="term" value="F:transcription cis-regulatory region binding"/>
    <property type="evidence" value="ECO:0007669"/>
    <property type="project" value="TreeGrafter"/>
</dbReference>
<keyword evidence="4 8" id="KW-0862">Zinc</keyword>
<dbReference type="InterPro" id="IPR043135">
    <property type="entry name" value="Fur_C"/>
</dbReference>
<sequence>MSKYEQLLKNTNLKVTPQRLNILETIQNIGHATIEEIYEHIQQKHPSISLATIYKNVCTLCGVGVLQEIKTPSNKARYEILHNNHPHLVCTQCGMITDLDCNPRDLIFNQNLPQHFQYSDLSIIFYGLCQHCASC</sequence>
<dbReference type="STRING" id="222136.BBW65_04590"/>
<comment type="similarity">
    <text evidence="2">Belongs to the Fur family.</text>
</comment>
<dbReference type="GO" id="GO:0008270">
    <property type="term" value="F:zinc ion binding"/>
    <property type="evidence" value="ECO:0007669"/>
    <property type="project" value="TreeGrafter"/>
</dbReference>
<dbReference type="Gene3D" id="3.30.1490.190">
    <property type="match status" value="1"/>
</dbReference>
<evidence type="ECO:0000256" key="1">
    <source>
        <dbReference type="ARBA" id="ARBA00002997"/>
    </source>
</evidence>
<dbReference type="EMBL" id="CP016503">
    <property type="protein sequence ID" value="ANV98121.1"/>
    <property type="molecule type" value="Genomic_DNA"/>
</dbReference>
<proteinExistence type="inferred from homology"/>
<keyword evidence="10" id="KW-1185">Reference proteome</keyword>
<reference evidence="10" key="1">
    <citation type="submission" date="2016-07" db="EMBL/GenBank/DDBJ databases">
        <authorList>
            <person name="Florea S."/>
            <person name="Webb J.S."/>
            <person name="Jaromczyk J."/>
            <person name="Schardl C.L."/>
        </authorList>
    </citation>
    <scope>NUCLEOTIDE SEQUENCE [LARGE SCALE GENOMIC DNA]</scope>
    <source>
        <strain evidence="10">MIT 01-6242</strain>
    </source>
</reference>
<dbReference type="CDD" id="cd07153">
    <property type="entry name" value="Fur_like"/>
    <property type="match status" value="1"/>
</dbReference>
<dbReference type="GO" id="GO:0003700">
    <property type="term" value="F:DNA-binding transcription factor activity"/>
    <property type="evidence" value="ECO:0007669"/>
    <property type="project" value="InterPro"/>
</dbReference>
<evidence type="ECO:0000256" key="8">
    <source>
        <dbReference type="PIRSR" id="PIRSR602481-1"/>
    </source>
</evidence>
<dbReference type="InterPro" id="IPR036390">
    <property type="entry name" value="WH_DNA-bd_sf"/>
</dbReference>
<protein>
    <submittedName>
        <fullName evidence="9">Uncharacterized protein</fullName>
    </submittedName>
</protein>
<dbReference type="PANTHER" id="PTHR33202">
    <property type="entry name" value="ZINC UPTAKE REGULATION PROTEIN"/>
    <property type="match status" value="1"/>
</dbReference>
<dbReference type="Gene3D" id="1.10.10.10">
    <property type="entry name" value="Winged helix-like DNA-binding domain superfamily/Winged helix DNA-binding domain"/>
    <property type="match status" value="1"/>
</dbReference>
<evidence type="ECO:0000256" key="5">
    <source>
        <dbReference type="ARBA" id="ARBA00023015"/>
    </source>
</evidence>
<dbReference type="PANTHER" id="PTHR33202:SF7">
    <property type="entry name" value="FERRIC UPTAKE REGULATION PROTEIN"/>
    <property type="match status" value="1"/>
</dbReference>
<feature type="binding site" evidence="8">
    <location>
        <position position="129"/>
    </location>
    <ligand>
        <name>Zn(2+)</name>
        <dbReference type="ChEBI" id="CHEBI:29105"/>
    </ligand>
</feature>
<evidence type="ECO:0000256" key="2">
    <source>
        <dbReference type="ARBA" id="ARBA00007957"/>
    </source>
</evidence>
<evidence type="ECO:0000256" key="7">
    <source>
        <dbReference type="ARBA" id="ARBA00023163"/>
    </source>
</evidence>
<dbReference type="GO" id="GO:0045892">
    <property type="term" value="P:negative regulation of DNA-templated transcription"/>
    <property type="evidence" value="ECO:0007669"/>
    <property type="project" value="TreeGrafter"/>
</dbReference>
<keyword evidence="6" id="KW-0238">DNA-binding</keyword>
<evidence type="ECO:0000313" key="10">
    <source>
        <dbReference type="Proteomes" id="UP000092884"/>
    </source>
</evidence>
<comment type="function">
    <text evidence="1">Acts as a global negative controlling element, employing Fe(2+) as a cofactor to bind the operator of the repressed genes.</text>
</comment>
<keyword evidence="3" id="KW-0678">Repressor</keyword>
<dbReference type="AlphaFoldDB" id="A0A1B1U5W9"/>
<dbReference type="RefSeq" id="WP_066340378.1">
    <property type="nucleotide sequence ID" value="NZ_CP016503.1"/>
</dbReference>
<evidence type="ECO:0000256" key="3">
    <source>
        <dbReference type="ARBA" id="ARBA00022491"/>
    </source>
</evidence>
<name>A0A1B1U5W9_9HELI</name>
<feature type="binding site" evidence="8">
    <location>
        <position position="90"/>
    </location>
    <ligand>
        <name>Zn(2+)</name>
        <dbReference type="ChEBI" id="CHEBI:29105"/>
    </ligand>
</feature>
<evidence type="ECO:0000256" key="4">
    <source>
        <dbReference type="ARBA" id="ARBA00022833"/>
    </source>
</evidence>
<keyword evidence="8" id="KW-0479">Metal-binding</keyword>
<gene>
    <name evidence="9" type="ORF">BBW65_04590</name>
</gene>
<evidence type="ECO:0000313" key="9">
    <source>
        <dbReference type="EMBL" id="ANV98121.1"/>
    </source>
</evidence>
<dbReference type="Pfam" id="PF01475">
    <property type="entry name" value="FUR"/>
    <property type="match status" value="1"/>
</dbReference>